<dbReference type="Proteomes" id="UP001054945">
    <property type="component" value="Unassembled WGS sequence"/>
</dbReference>
<dbReference type="AlphaFoldDB" id="A0AAV4R6J2"/>
<evidence type="ECO:0000313" key="1">
    <source>
        <dbReference type="EMBL" id="GIY16239.1"/>
    </source>
</evidence>
<organism evidence="1 2">
    <name type="scientific">Caerostris extrusa</name>
    <name type="common">Bark spider</name>
    <name type="synonym">Caerostris bankana</name>
    <dbReference type="NCBI Taxonomy" id="172846"/>
    <lineage>
        <taxon>Eukaryota</taxon>
        <taxon>Metazoa</taxon>
        <taxon>Ecdysozoa</taxon>
        <taxon>Arthropoda</taxon>
        <taxon>Chelicerata</taxon>
        <taxon>Arachnida</taxon>
        <taxon>Araneae</taxon>
        <taxon>Araneomorphae</taxon>
        <taxon>Entelegynae</taxon>
        <taxon>Araneoidea</taxon>
        <taxon>Araneidae</taxon>
        <taxon>Caerostris</taxon>
    </lineage>
</organism>
<comment type="caution">
    <text evidence="1">The sequence shown here is derived from an EMBL/GenBank/DDBJ whole genome shotgun (WGS) entry which is preliminary data.</text>
</comment>
<dbReference type="EMBL" id="BPLR01007352">
    <property type="protein sequence ID" value="GIY16239.1"/>
    <property type="molecule type" value="Genomic_DNA"/>
</dbReference>
<evidence type="ECO:0000313" key="2">
    <source>
        <dbReference type="Proteomes" id="UP001054945"/>
    </source>
</evidence>
<protein>
    <submittedName>
        <fullName evidence="1">Uncharacterized protein</fullName>
    </submittedName>
</protein>
<accession>A0AAV4R6J2</accession>
<name>A0AAV4R6J2_CAEEX</name>
<gene>
    <name evidence="1" type="ORF">CEXT_212501</name>
</gene>
<sequence>MRHFLGRYSRVVSAGKFSDAAFLTCGKGLLRSLKHGCSVGGMNCSTVRQIIRLMKCFGGNSEMGTLDGDGEPSSGDGCRHRVGNLWLALMPELILKY</sequence>
<proteinExistence type="predicted"/>
<keyword evidence="2" id="KW-1185">Reference proteome</keyword>
<reference evidence="1 2" key="1">
    <citation type="submission" date="2021-06" db="EMBL/GenBank/DDBJ databases">
        <title>Caerostris extrusa draft genome.</title>
        <authorList>
            <person name="Kono N."/>
            <person name="Arakawa K."/>
        </authorList>
    </citation>
    <scope>NUCLEOTIDE SEQUENCE [LARGE SCALE GENOMIC DNA]</scope>
</reference>